<name>A0A9D7SGW2_9BACT</name>
<gene>
    <name evidence="2" type="ORF">IPP58_08135</name>
</gene>
<proteinExistence type="predicted"/>
<keyword evidence="2" id="KW-0378">Hydrolase</keyword>
<dbReference type="AlphaFoldDB" id="A0A9D7SGW2"/>
<dbReference type="InterPro" id="IPR000073">
    <property type="entry name" value="AB_hydrolase_1"/>
</dbReference>
<comment type="caution">
    <text evidence="2">The sequence shown here is derived from an EMBL/GenBank/DDBJ whole genome shotgun (WGS) entry which is preliminary data.</text>
</comment>
<sequence length="280" mass="30505">MRPAPTFATLTSGVKLHYRVQGNPAGPWLVLLNGLLSDTTMWAGVLPGLADRFRILTFDSRGQGRSDAPLEGPYATALLASDASELFQLLGVARPWLIGLSNGSAMSLELLSKHPGSFPGAVLTSAMPRFDFAMALKAEHWARCLEMGGPLMQFDAVAPFLWGDRFLESRHGVLRAYHQVVTGGDKPQHGNLHQIRGTAGWDILDRLSRIQAPVLLLSGAEDLLTPPWKCLETAKGIPRSRFEVVPGIGHAYPVEDPKAFVARVLAFILEVQRDLADPKN</sequence>
<evidence type="ECO:0000259" key="1">
    <source>
        <dbReference type="Pfam" id="PF00561"/>
    </source>
</evidence>
<dbReference type="EMBL" id="JADKIO010000006">
    <property type="protein sequence ID" value="MBK9796455.1"/>
    <property type="molecule type" value="Genomic_DNA"/>
</dbReference>
<dbReference type="GO" id="GO:0016787">
    <property type="term" value="F:hydrolase activity"/>
    <property type="evidence" value="ECO:0007669"/>
    <property type="project" value="UniProtKB-KW"/>
</dbReference>
<feature type="domain" description="AB hydrolase-1" evidence="1">
    <location>
        <begin position="27"/>
        <end position="252"/>
    </location>
</feature>
<dbReference type="InterPro" id="IPR029058">
    <property type="entry name" value="AB_hydrolase_fold"/>
</dbReference>
<evidence type="ECO:0000313" key="3">
    <source>
        <dbReference type="Proteomes" id="UP000886657"/>
    </source>
</evidence>
<accession>A0A9D7SGW2</accession>
<dbReference type="PANTHER" id="PTHR43798">
    <property type="entry name" value="MONOACYLGLYCEROL LIPASE"/>
    <property type="match status" value="1"/>
</dbReference>
<dbReference type="InterPro" id="IPR050266">
    <property type="entry name" value="AB_hydrolase_sf"/>
</dbReference>
<dbReference type="SUPFAM" id="SSF53474">
    <property type="entry name" value="alpha/beta-Hydrolases"/>
    <property type="match status" value="1"/>
</dbReference>
<dbReference type="Gene3D" id="3.40.50.1820">
    <property type="entry name" value="alpha/beta hydrolase"/>
    <property type="match status" value="1"/>
</dbReference>
<protein>
    <submittedName>
        <fullName evidence="2">Alpha/beta fold hydrolase</fullName>
    </submittedName>
</protein>
<dbReference type="Pfam" id="PF00561">
    <property type="entry name" value="Abhydrolase_1"/>
    <property type="match status" value="1"/>
</dbReference>
<evidence type="ECO:0000313" key="2">
    <source>
        <dbReference type="EMBL" id="MBK9796455.1"/>
    </source>
</evidence>
<dbReference type="Proteomes" id="UP000886657">
    <property type="component" value="Unassembled WGS sequence"/>
</dbReference>
<organism evidence="2 3">
    <name type="scientific">Candidatus Geothrix skivensis</name>
    <dbReference type="NCBI Taxonomy" id="2954439"/>
    <lineage>
        <taxon>Bacteria</taxon>
        <taxon>Pseudomonadati</taxon>
        <taxon>Acidobacteriota</taxon>
        <taxon>Holophagae</taxon>
        <taxon>Holophagales</taxon>
        <taxon>Holophagaceae</taxon>
        <taxon>Geothrix</taxon>
    </lineage>
</organism>
<reference evidence="2" key="1">
    <citation type="submission" date="2020-10" db="EMBL/GenBank/DDBJ databases">
        <title>Connecting structure to function with the recovery of over 1000 high-quality activated sludge metagenome-assembled genomes encoding full-length rRNA genes using long-read sequencing.</title>
        <authorList>
            <person name="Singleton C.M."/>
            <person name="Petriglieri F."/>
            <person name="Kristensen J.M."/>
            <person name="Kirkegaard R.H."/>
            <person name="Michaelsen T.Y."/>
            <person name="Andersen M.H."/>
            <person name="Karst S.M."/>
            <person name="Dueholm M.S."/>
            <person name="Nielsen P.H."/>
            <person name="Albertsen M."/>
        </authorList>
    </citation>
    <scope>NUCLEOTIDE SEQUENCE</scope>
    <source>
        <strain evidence="2">Skiv_18-Q3-R9-52_MAXAC.067</strain>
    </source>
</reference>